<evidence type="ECO:0000313" key="1">
    <source>
        <dbReference type="EMBL" id="KAK3261760.1"/>
    </source>
</evidence>
<keyword evidence="2" id="KW-1185">Reference proteome</keyword>
<name>A0AAE0FL85_9CHLO</name>
<protein>
    <submittedName>
        <fullName evidence="1">Uncharacterized protein</fullName>
    </submittedName>
</protein>
<proteinExistence type="predicted"/>
<organism evidence="1 2">
    <name type="scientific">Cymbomonas tetramitiformis</name>
    <dbReference type="NCBI Taxonomy" id="36881"/>
    <lineage>
        <taxon>Eukaryota</taxon>
        <taxon>Viridiplantae</taxon>
        <taxon>Chlorophyta</taxon>
        <taxon>Pyramimonadophyceae</taxon>
        <taxon>Pyramimonadales</taxon>
        <taxon>Pyramimonadaceae</taxon>
        <taxon>Cymbomonas</taxon>
    </lineage>
</organism>
<dbReference type="Proteomes" id="UP001190700">
    <property type="component" value="Unassembled WGS sequence"/>
</dbReference>
<gene>
    <name evidence="1" type="ORF">CYMTET_29349</name>
</gene>
<sequence length="338" mass="38042">RTAEEDRDISPPRGSSLRFLENPELIGSNKQHMLLQCERESLVEWMLASDEDKIGEKKPVAAEKKRVAQYTEAAVEEHFFAPGAGLEDTLVRHGIMDPDTKLIKDPRRLLNRDETPQFMDYNSLRGNNIRKRVSAKGKSAIIPKAENRESVTIDVVMDLSGFLYGAHLMLARETLTESLSPDEVSVFDSQIHEHQKFSTYGLMTLNESGCQTGVTLLQRYHMLDAELNARGVPRPVVEMTDNHDNRYDEHVLAFCAAKGILQWSEKANTSGKFQALDQVNRKLHPEIAKGVREFKREPLQRDLAREEREAANARAVAAKALAVNKLALCAASRRQAPT</sequence>
<reference evidence="1 2" key="1">
    <citation type="journal article" date="2015" name="Genome Biol. Evol.">
        <title>Comparative Genomics of a Bacterivorous Green Alga Reveals Evolutionary Causalities and Consequences of Phago-Mixotrophic Mode of Nutrition.</title>
        <authorList>
            <person name="Burns J.A."/>
            <person name="Paasch A."/>
            <person name="Narechania A."/>
            <person name="Kim E."/>
        </authorList>
    </citation>
    <scope>NUCLEOTIDE SEQUENCE [LARGE SCALE GENOMIC DNA]</scope>
    <source>
        <strain evidence="1 2">PLY_AMNH</strain>
    </source>
</reference>
<accession>A0AAE0FL85</accession>
<comment type="caution">
    <text evidence="1">The sequence shown here is derived from an EMBL/GenBank/DDBJ whole genome shotgun (WGS) entry which is preliminary data.</text>
</comment>
<feature type="non-terminal residue" evidence="1">
    <location>
        <position position="1"/>
    </location>
</feature>
<dbReference type="EMBL" id="LGRX02016689">
    <property type="protein sequence ID" value="KAK3261760.1"/>
    <property type="molecule type" value="Genomic_DNA"/>
</dbReference>
<dbReference type="AlphaFoldDB" id="A0AAE0FL85"/>
<evidence type="ECO:0000313" key="2">
    <source>
        <dbReference type="Proteomes" id="UP001190700"/>
    </source>
</evidence>